<dbReference type="InterPro" id="IPR012480">
    <property type="entry name" value="Hepar_II_III_C"/>
</dbReference>
<reference evidence="3 4" key="1">
    <citation type="submission" date="2012-11" db="EMBL/GenBank/DDBJ databases">
        <title>Whole genome sequence of Acidocella aminolytica 101 = DSM 11237.</title>
        <authorList>
            <person name="Azuma Y."/>
            <person name="Higashiura N."/>
            <person name="Hirakawa H."/>
            <person name="Matsushita K."/>
        </authorList>
    </citation>
    <scope>NUCLEOTIDE SEQUENCE [LARGE SCALE GENOMIC DNA]</scope>
    <source>
        <strain evidence="4">101 / DSM 11237</strain>
    </source>
</reference>
<dbReference type="RefSeq" id="WP_048877271.1">
    <property type="nucleotide sequence ID" value="NZ_BANC01000007.1"/>
</dbReference>
<dbReference type="OrthoDB" id="9787373at2"/>
<feature type="domain" description="Heparinase II/III-like C-terminal" evidence="2">
    <location>
        <begin position="302"/>
        <end position="531"/>
    </location>
</feature>
<dbReference type="Pfam" id="PF07940">
    <property type="entry name" value="Hepar_II_III_C"/>
    <property type="match status" value="1"/>
</dbReference>
<dbReference type="Gene3D" id="1.50.10.100">
    <property type="entry name" value="Chondroitin AC/alginate lyase"/>
    <property type="match status" value="1"/>
</dbReference>
<dbReference type="EMBL" id="BANC01000007">
    <property type="protein sequence ID" value="GAN78792.1"/>
    <property type="molecule type" value="Genomic_DNA"/>
</dbReference>
<evidence type="ECO:0000313" key="4">
    <source>
        <dbReference type="Proteomes" id="UP000032668"/>
    </source>
</evidence>
<proteinExistence type="predicted"/>
<comment type="caution">
    <text evidence="3">The sequence shown here is derived from an EMBL/GenBank/DDBJ whole genome shotgun (WGS) entry which is preliminary data.</text>
</comment>
<evidence type="ECO:0000256" key="1">
    <source>
        <dbReference type="ARBA" id="ARBA00004196"/>
    </source>
</evidence>
<dbReference type="GO" id="GO:0016829">
    <property type="term" value="F:lyase activity"/>
    <property type="evidence" value="ECO:0007669"/>
    <property type="project" value="InterPro"/>
</dbReference>
<evidence type="ECO:0000313" key="3">
    <source>
        <dbReference type="EMBL" id="GAN78792.1"/>
    </source>
</evidence>
<dbReference type="GO" id="GO:0030313">
    <property type="term" value="C:cell envelope"/>
    <property type="evidence" value="ECO:0007669"/>
    <property type="project" value="UniProtKB-SubCell"/>
</dbReference>
<dbReference type="Gene3D" id="2.70.98.70">
    <property type="match status" value="1"/>
</dbReference>
<comment type="subcellular location">
    <subcellularLocation>
        <location evidence="1">Cell envelope</location>
    </subcellularLocation>
</comment>
<keyword evidence="4" id="KW-1185">Reference proteome</keyword>
<dbReference type="AlphaFoldDB" id="A0A0D6PAW2"/>
<organism evidence="3 4">
    <name type="scientific">Acidocella aminolytica 101 = DSM 11237</name>
    <dbReference type="NCBI Taxonomy" id="1120923"/>
    <lineage>
        <taxon>Bacteria</taxon>
        <taxon>Pseudomonadati</taxon>
        <taxon>Pseudomonadota</taxon>
        <taxon>Alphaproteobacteria</taxon>
        <taxon>Acetobacterales</taxon>
        <taxon>Acidocellaceae</taxon>
        <taxon>Acidocella</taxon>
    </lineage>
</organism>
<evidence type="ECO:0000259" key="2">
    <source>
        <dbReference type="Pfam" id="PF07940"/>
    </source>
</evidence>
<dbReference type="Proteomes" id="UP000032668">
    <property type="component" value="Unassembled WGS sequence"/>
</dbReference>
<protein>
    <recommendedName>
        <fullName evidence="2">Heparinase II/III-like C-terminal domain-containing protein</fullName>
    </recommendedName>
</protein>
<dbReference type="STRING" id="1120923.SAMN02746095_01255"/>
<name>A0A0D6PAW2_9PROT</name>
<gene>
    <name evidence="3" type="ORF">Aam_007_079</name>
</gene>
<dbReference type="InterPro" id="IPR008929">
    <property type="entry name" value="Chondroitin_lyas"/>
</dbReference>
<accession>A0A0D6PAW2</accession>
<sequence length="535" mass="57634">MSEGPPSPNGFRRQARAWFTRLQNLRPTTGPDAPALSLRDPWPGDPARGARLVKAELEFGGAVLPLHQDIFAAAPGATRLLRAHLHGFTWLRDLRALGTDAARSRARTLVLDYMDTPKPEPITHASHVAGARLASWLGHYDFFAASADDEFRQALMGKLVQDARLLSAALPAEFLDGRALTALKGLTAASIAMPEHVQHLPRTVKFLVPELARQFHADGCHIERSPAAHLLALQDLTEIRALMQAGGKAPPTELVTTIEHAASAMRALRHGDGGLTLFNGSKEELATLVDLVLAQAGRARGTLSHLKACGLFRIAAGKSTLFMDAGAPTAPGLDRFAHAGTLGFEFSFGKDRLIVNCGAAPALAGDWSAALRATAAHSTLVIADTSSSEIKETGLARRPLNVNVTRQDAGGIGWIEANHDGWSPLFGAIHHRRLGLSENGEELQGEDLIESETPQPFVIRFHLHPNVIASLAQDEETVLLRTPSGLGFRLKAEGAALRLEDSVYFGQSEPRRAEQIVLPGHQDGPQHIKWTITKA</sequence>